<protein>
    <submittedName>
        <fullName evidence="2">Uncharacterized protein</fullName>
    </submittedName>
</protein>
<feature type="compositionally biased region" description="Pro residues" evidence="1">
    <location>
        <begin position="78"/>
        <end position="93"/>
    </location>
</feature>
<proteinExistence type="predicted"/>
<reference evidence="2" key="1">
    <citation type="journal article" date="2022" name="bioRxiv">
        <title>Sequencing and chromosome-scale assembly of the giantPleurodeles waltlgenome.</title>
        <authorList>
            <person name="Brown T."/>
            <person name="Elewa A."/>
            <person name="Iarovenko S."/>
            <person name="Subramanian E."/>
            <person name="Araus A.J."/>
            <person name="Petzold A."/>
            <person name="Susuki M."/>
            <person name="Suzuki K.-i.T."/>
            <person name="Hayashi T."/>
            <person name="Toyoda A."/>
            <person name="Oliveira C."/>
            <person name="Osipova E."/>
            <person name="Leigh N.D."/>
            <person name="Simon A."/>
            <person name="Yun M.H."/>
        </authorList>
    </citation>
    <scope>NUCLEOTIDE SEQUENCE</scope>
    <source>
        <strain evidence="2">20211129_DDA</strain>
        <tissue evidence="2">Liver</tissue>
    </source>
</reference>
<gene>
    <name evidence="2" type="ORF">NDU88_004787</name>
</gene>
<feature type="compositionally biased region" description="Pro residues" evidence="1">
    <location>
        <begin position="104"/>
        <end position="113"/>
    </location>
</feature>
<feature type="compositionally biased region" description="Basic residues" evidence="1">
    <location>
        <begin position="1"/>
        <end position="18"/>
    </location>
</feature>
<sequence>MGTRPRPKRERPARHRGIPRLPQVFAASPHGFTPTVLPGAAGPVRRQDCCSTRRGAARVRRWPGPRPHSSGPVHSCQLPPPTRSGRPPGPARPAPDHRQGRGLPPAPGSPSPPEVRAGTATAPLRLRPLTPAAASVPECRTARSGAPRQQLGVGPSGAEQLSVRHVQLRGHAPWCRDYCQHL</sequence>
<comment type="caution">
    <text evidence="2">The sequence shown here is derived from an EMBL/GenBank/DDBJ whole genome shotgun (WGS) entry which is preliminary data.</text>
</comment>
<dbReference type="AlphaFoldDB" id="A0AAV7RLZ4"/>
<organism evidence="2 3">
    <name type="scientific">Pleurodeles waltl</name>
    <name type="common">Iberian ribbed newt</name>
    <dbReference type="NCBI Taxonomy" id="8319"/>
    <lineage>
        <taxon>Eukaryota</taxon>
        <taxon>Metazoa</taxon>
        <taxon>Chordata</taxon>
        <taxon>Craniata</taxon>
        <taxon>Vertebrata</taxon>
        <taxon>Euteleostomi</taxon>
        <taxon>Amphibia</taxon>
        <taxon>Batrachia</taxon>
        <taxon>Caudata</taxon>
        <taxon>Salamandroidea</taxon>
        <taxon>Salamandridae</taxon>
        <taxon>Pleurodelinae</taxon>
        <taxon>Pleurodeles</taxon>
    </lineage>
</organism>
<evidence type="ECO:0000313" key="3">
    <source>
        <dbReference type="Proteomes" id="UP001066276"/>
    </source>
</evidence>
<evidence type="ECO:0000313" key="2">
    <source>
        <dbReference type="EMBL" id="KAJ1152008.1"/>
    </source>
</evidence>
<dbReference type="EMBL" id="JANPWB010000009">
    <property type="protein sequence ID" value="KAJ1152008.1"/>
    <property type="molecule type" value="Genomic_DNA"/>
</dbReference>
<keyword evidence="3" id="KW-1185">Reference proteome</keyword>
<dbReference type="Proteomes" id="UP001066276">
    <property type="component" value="Chromosome 5"/>
</dbReference>
<feature type="region of interest" description="Disordered" evidence="1">
    <location>
        <begin position="1"/>
        <end position="158"/>
    </location>
</feature>
<name>A0AAV7RLZ4_PLEWA</name>
<evidence type="ECO:0000256" key="1">
    <source>
        <dbReference type="SAM" id="MobiDB-lite"/>
    </source>
</evidence>
<accession>A0AAV7RLZ4</accession>